<sequence>MDSTTFTALVRGLQMGVATSLIFLGGLSSCLSLWVLPLTALLPPRLACAQFTQTVTWGLHYLQPSSRLLAFLLLTTVFLTSRLPRPEDAEQWKTWALALVVLIPVAPYEVYWIFPINDRVKEIGSAVSGEGDEKEAKGELQVLFRRWQKLNFGRVGLPLAAGIVGWMGVAR</sequence>
<feature type="transmembrane region" description="Helical" evidence="6">
    <location>
        <begin position="95"/>
        <end position="114"/>
    </location>
</feature>
<dbReference type="OrthoDB" id="3648235at2759"/>
<comment type="similarity">
    <text evidence="5">Belongs to the anthrone oxygenase family.</text>
</comment>
<organism evidence="7 8">
    <name type="scientific">Curvularia kusanoi</name>
    <name type="common">Cochliobolus kusanoi</name>
    <dbReference type="NCBI Taxonomy" id="90978"/>
    <lineage>
        <taxon>Eukaryota</taxon>
        <taxon>Fungi</taxon>
        <taxon>Dikarya</taxon>
        <taxon>Ascomycota</taxon>
        <taxon>Pezizomycotina</taxon>
        <taxon>Dothideomycetes</taxon>
        <taxon>Pleosporomycetidae</taxon>
        <taxon>Pleosporales</taxon>
        <taxon>Pleosporineae</taxon>
        <taxon>Pleosporaceae</taxon>
        <taxon>Curvularia</taxon>
    </lineage>
</organism>
<protein>
    <recommendedName>
        <fullName evidence="9">DUF1772-domain-containing protein</fullName>
    </recommendedName>
</protein>
<feature type="transmembrane region" description="Helical" evidence="6">
    <location>
        <begin position="65"/>
        <end position="83"/>
    </location>
</feature>
<comment type="subcellular location">
    <subcellularLocation>
        <location evidence="1">Membrane</location>
        <topology evidence="1">Multi-pass membrane protein</topology>
    </subcellularLocation>
</comment>
<evidence type="ECO:0008006" key="9">
    <source>
        <dbReference type="Google" id="ProtNLM"/>
    </source>
</evidence>
<dbReference type="PANTHER" id="PTHR35042">
    <property type="entry name" value="ANTHRONE OXYGENASE ENCC"/>
    <property type="match status" value="1"/>
</dbReference>
<dbReference type="PANTHER" id="PTHR35042:SF1">
    <property type="entry name" value="DUF1772-DOMAIN-CONTAINING PROTEIN"/>
    <property type="match status" value="1"/>
</dbReference>
<evidence type="ECO:0000256" key="5">
    <source>
        <dbReference type="ARBA" id="ARBA00034313"/>
    </source>
</evidence>
<evidence type="ECO:0000313" key="8">
    <source>
        <dbReference type="Proteomes" id="UP000801428"/>
    </source>
</evidence>
<dbReference type="InterPro" id="IPR013901">
    <property type="entry name" value="Anthrone_oxy"/>
</dbReference>
<proteinExistence type="inferred from homology"/>
<dbReference type="EMBL" id="SWKU01000004">
    <property type="protein sequence ID" value="KAF3007597.1"/>
    <property type="molecule type" value="Genomic_DNA"/>
</dbReference>
<comment type="caution">
    <text evidence="7">The sequence shown here is derived from an EMBL/GenBank/DDBJ whole genome shotgun (WGS) entry which is preliminary data.</text>
</comment>
<evidence type="ECO:0000256" key="3">
    <source>
        <dbReference type="ARBA" id="ARBA00022989"/>
    </source>
</evidence>
<keyword evidence="4 6" id="KW-0472">Membrane</keyword>
<feature type="transmembrane region" description="Helical" evidence="6">
    <location>
        <begin position="152"/>
        <end position="170"/>
    </location>
</feature>
<gene>
    <name evidence="7" type="ORF">E8E13_007763</name>
</gene>
<evidence type="ECO:0000313" key="7">
    <source>
        <dbReference type="EMBL" id="KAF3007597.1"/>
    </source>
</evidence>
<evidence type="ECO:0000256" key="4">
    <source>
        <dbReference type="ARBA" id="ARBA00023136"/>
    </source>
</evidence>
<feature type="transmembrane region" description="Helical" evidence="6">
    <location>
        <begin position="12"/>
        <end position="36"/>
    </location>
</feature>
<dbReference type="AlphaFoldDB" id="A0A9P4W9N5"/>
<dbReference type="GO" id="GO:0016020">
    <property type="term" value="C:membrane"/>
    <property type="evidence" value="ECO:0007669"/>
    <property type="project" value="UniProtKB-SubCell"/>
</dbReference>
<name>A0A9P4W9N5_CURKU</name>
<keyword evidence="3 6" id="KW-1133">Transmembrane helix</keyword>
<dbReference type="Proteomes" id="UP000801428">
    <property type="component" value="Unassembled WGS sequence"/>
</dbReference>
<evidence type="ECO:0000256" key="1">
    <source>
        <dbReference type="ARBA" id="ARBA00004141"/>
    </source>
</evidence>
<reference evidence="7" key="1">
    <citation type="submission" date="2019-04" db="EMBL/GenBank/DDBJ databases">
        <title>Sequencing of skin fungus with MAO and IRED activity.</title>
        <authorList>
            <person name="Marsaioli A.J."/>
            <person name="Bonatto J.M.C."/>
            <person name="Reis Junior O."/>
        </authorList>
    </citation>
    <scope>NUCLEOTIDE SEQUENCE</scope>
    <source>
        <strain evidence="7">30M1</strain>
    </source>
</reference>
<evidence type="ECO:0000256" key="2">
    <source>
        <dbReference type="ARBA" id="ARBA00022692"/>
    </source>
</evidence>
<evidence type="ECO:0000256" key="6">
    <source>
        <dbReference type="SAM" id="Phobius"/>
    </source>
</evidence>
<keyword evidence="2 6" id="KW-0812">Transmembrane</keyword>
<accession>A0A9P4W9N5</accession>
<dbReference type="Pfam" id="PF08592">
    <property type="entry name" value="Anthrone_oxy"/>
    <property type="match status" value="1"/>
</dbReference>
<keyword evidence="8" id="KW-1185">Reference proteome</keyword>